<dbReference type="InterPro" id="IPR040122">
    <property type="entry name" value="Importin_beta"/>
</dbReference>
<evidence type="ECO:0000313" key="12">
    <source>
        <dbReference type="Proteomes" id="UP000039865"/>
    </source>
</evidence>
<evidence type="ECO:0000256" key="2">
    <source>
        <dbReference type="ARBA" id="ARBA00004496"/>
    </source>
</evidence>
<dbReference type="InterPro" id="IPR041653">
    <property type="entry name" value="Importin_rep_4"/>
</dbReference>
<evidence type="ECO:0000256" key="3">
    <source>
        <dbReference type="ARBA" id="ARBA00022448"/>
    </source>
</evidence>
<evidence type="ECO:0000256" key="4">
    <source>
        <dbReference type="ARBA" id="ARBA00022490"/>
    </source>
</evidence>
<evidence type="ECO:0000256" key="5">
    <source>
        <dbReference type="ARBA" id="ARBA00022737"/>
    </source>
</evidence>
<keyword evidence="7" id="KW-0007">Acetylation</keyword>
<dbReference type="GO" id="GO:0005634">
    <property type="term" value="C:nucleus"/>
    <property type="evidence" value="ECO:0007669"/>
    <property type="project" value="UniProtKB-SubCell"/>
</dbReference>
<dbReference type="Proteomes" id="UP000039865">
    <property type="component" value="Unassembled WGS sequence"/>
</dbReference>
<evidence type="ECO:0000256" key="9">
    <source>
        <dbReference type="PROSITE-ProRule" id="PRU00103"/>
    </source>
</evidence>
<keyword evidence="5" id="KW-0677">Repeat</keyword>
<gene>
    <name evidence="11" type="primary">Contig1506.g1647</name>
    <name evidence="11" type="ORF">STYLEM_10004</name>
</gene>
<dbReference type="InterPro" id="IPR001494">
    <property type="entry name" value="Importin-beta_N"/>
</dbReference>
<dbReference type="InterPro" id="IPR021133">
    <property type="entry name" value="HEAT_type_2"/>
</dbReference>
<evidence type="ECO:0000256" key="7">
    <source>
        <dbReference type="ARBA" id="ARBA00022990"/>
    </source>
</evidence>
<feature type="repeat" description="HEAT" evidence="9">
    <location>
        <begin position="419"/>
        <end position="457"/>
    </location>
</feature>
<dbReference type="PROSITE" id="PS50077">
    <property type="entry name" value="HEAT_REPEAT"/>
    <property type="match status" value="1"/>
</dbReference>
<evidence type="ECO:0000313" key="11">
    <source>
        <dbReference type="EMBL" id="CDW80998.1"/>
    </source>
</evidence>
<dbReference type="SUPFAM" id="SSF48371">
    <property type="entry name" value="ARM repeat"/>
    <property type="match status" value="2"/>
</dbReference>
<keyword evidence="3" id="KW-0813">Transport</keyword>
<dbReference type="OrthoDB" id="543373at2759"/>
<dbReference type="InterPro" id="IPR016024">
    <property type="entry name" value="ARM-type_fold"/>
</dbReference>
<keyword evidence="8" id="KW-0539">Nucleus</keyword>
<dbReference type="Gene3D" id="1.25.10.10">
    <property type="entry name" value="Leucine-rich Repeat Variant"/>
    <property type="match status" value="1"/>
</dbReference>
<dbReference type="Pfam" id="PF02985">
    <property type="entry name" value="HEAT"/>
    <property type="match status" value="1"/>
</dbReference>
<dbReference type="GO" id="GO:0031267">
    <property type="term" value="F:small GTPase binding"/>
    <property type="evidence" value="ECO:0007669"/>
    <property type="project" value="InterPro"/>
</dbReference>
<evidence type="ECO:0000256" key="6">
    <source>
        <dbReference type="ARBA" id="ARBA00022927"/>
    </source>
</evidence>
<dbReference type="AlphaFoldDB" id="A0A078AJL8"/>
<dbReference type="PANTHER" id="PTHR10527">
    <property type="entry name" value="IMPORTIN BETA"/>
    <property type="match status" value="1"/>
</dbReference>
<dbReference type="InterPro" id="IPR058584">
    <property type="entry name" value="IMB1_TNPO1-like_TPR"/>
</dbReference>
<keyword evidence="4" id="KW-0963">Cytoplasm</keyword>
<dbReference type="InterPro" id="IPR057672">
    <property type="entry name" value="TPR_IPO4/5"/>
</dbReference>
<reference evidence="11 12" key="1">
    <citation type="submission" date="2014-06" db="EMBL/GenBank/DDBJ databases">
        <authorList>
            <person name="Swart Estienne"/>
        </authorList>
    </citation>
    <scope>NUCLEOTIDE SEQUENCE [LARGE SCALE GENOMIC DNA]</scope>
    <source>
        <strain evidence="11 12">130c</strain>
    </source>
</reference>
<protein>
    <submittedName>
        <fullName evidence="11">Low quality protein: importin-5-like</fullName>
    </submittedName>
</protein>
<comment type="subcellular location">
    <subcellularLocation>
        <location evidence="2">Cytoplasm</location>
    </subcellularLocation>
    <subcellularLocation>
        <location evidence="1">Nucleus</location>
    </subcellularLocation>
</comment>
<dbReference type="Pfam" id="PF25574">
    <property type="entry name" value="TPR_IMB1"/>
    <property type="match status" value="1"/>
</dbReference>
<evidence type="ECO:0000256" key="8">
    <source>
        <dbReference type="ARBA" id="ARBA00023242"/>
    </source>
</evidence>
<dbReference type="Pfam" id="PF25780">
    <property type="entry name" value="TPR_IPO5"/>
    <property type="match status" value="1"/>
</dbReference>
<dbReference type="Pfam" id="PF18808">
    <property type="entry name" value="Importin_rep_4"/>
    <property type="match status" value="1"/>
</dbReference>
<dbReference type="InParanoid" id="A0A078AJL8"/>
<sequence length="1130" mass="126755">MNQQELVYLAQTLQEILNNDNNIRKAGEDKLNAIKLGEPDKYTCYLISVMQQAEYNAEVKSLAAVILRRNISSTAADSQDLANQANNANLWKRLSAEAKEFAKVELLKTISACNDKVILSKICNLIIEVAGTIYDQEEQVWQELLQLLFTFVNSEADIQVDAGLQIFNGLFSYLMDHLVKFKTDLLSIFAKTLQHKSLDINLAALQAVSNFLQIAEGKDTKDFYPILPAMAQVAVKALQEDDETVLEDVLVEFNEIAEIEPKFFRKNFKDLFNLFQPIVAKNDYTNKTIRHQPVEFAVTVVERLPNLVKKDLDTLKTLLDLIFKLMIDIDEDIDESWMKPKEGFKIEEEEEEEDSVHFGKVQVDRLVSCIGEEIMLPLLSQLVTTTLSNTQDWRFKNAGLMALSQVGEYIDDISKISPMIPVVVQHFAHTNPKIRYAALHCIGQIADDMTEEFQDNFHESVLPALINMLSDPVPRVQAHTCAALTNFFEGCSEEIAAQYIQATLPKLSELIQNGISIIKENAVTALASLAEAAKNGFDAYFDDCIKFLCGYLTAYNEPHYKQFKGQVIESITIVAASVGLDKFRPHAATVINAMLEVQNKQLDSKDPQRTYLLSAWQRICLLMKKEFTPFLHQILPSIFQMAALNAQMSIQGNENTASIIDVLSEVKPTETSKDNKHHFSITTDEIEEKDVAIQMLAVFIDELGGGYVDWIEPTSRILITLISYEANDSIRNSVAGALPGLIKCAKDANQANNELLINMGRTYLDAIWKAVQNETETDTMICQVQAMREIIDEVGAGFLNQETVDALYKQLVDMYYKSGQRINENNDIAKNEDKEDEDDELDQDELEVIKEENKNEYDLQLSLAEIIGIIFKTHANLSGNIVTDLFNTLLTETLQSEEKQKNKFALFIMDDLVEYLGPEILGAHYANVATQIIKFCASPVAALRQAASYGIGVMAKNGGAHFQTVVSQCLEGLRVAIQYEMPAAIKEKKSKVKQFSHAKDNAVSALGKIIRYQTATIDAPSIIPGWLNLLPIKGDVEEAKIQNEILASLLEEAPQVLLGDQYQRFEQVVLILGEILDKKYVENETGAKLAKFIKQLAGDANLGPHFKVIFDNKLSAEARARIEKAMSFVQ</sequence>
<dbReference type="PROSITE" id="PS50166">
    <property type="entry name" value="IMPORTIN_B_NT"/>
    <property type="match status" value="1"/>
</dbReference>
<evidence type="ECO:0000259" key="10">
    <source>
        <dbReference type="PROSITE" id="PS50166"/>
    </source>
</evidence>
<name>A0A078AJL8_STYLE</name>
<dbReference type="InterPro" id="IPR000357">
    <property type="entry name" value="HEAT"/>
</dbReference>
<dbReference type="InterPro" id="IPR011989">
    <property type="entry name" value="ARM-like"/>
</dbReference>
<proteinExistence type="predicted"/>
<organism evidence="11 12">
    <name type="scientific">Stylonychia lemnae</name>
    <name type="common">Ciliate</name>
    <dbReference type="NCBI Taxonomy" id="5949"/>
    <lineage>
        <taxon>Eukaryota</taxon>
        <taxon>Sar</taxon>
        <taxon>Alveolata</taxon>
        <taxon>Ciliophora</taxon>
        <taxon>Intramacronucleata</taxon>
        <taxon>Spirotrichea</taxon>
        <taxon>Stichotrichia</taxon>
        <taxon>Sporadotrichida</taxon>
        <taxon>Oxytrichidae</taxon>
        <taxon>Stylonychinae</taxon>
        <taxon>Stylonychia</taxon>
    </lineage>
</organism>
<keyword evidence="6" id="KW-0653">Protein transport</keyword>
<dbReference type="OMA" id="PKRFVQE"/>
<evidence type="ECO:0000256" key="1">
    <source>
        <dbReference type="ARBA" id="ARBA00004123"/>
    </source>
</evidence>
<dbReference type="EMBL" id="CCKQ01009502">
    <property type="protein sequence ID" value="CDW80998.1"/>
    <property type="molecule type" value="Genomic_DNA"/>
</dbReference>
<keyword evidence="12" id="KW-1185">Reference proteome</keyword>
<dbReference type="FunCoup" id="A0A078AJL8">
    <property type="interactions" value="520"/>
</dbReference>
<feature type="domain" description="Importin N-terminal" evidence="10">
    <location>
        <begin position="27"/>
        <end position="112"/>
    </location>
</feature>
<dbReference type="GO" id="GO:0005737">
    <property type="term" value="C:cytoplasm"/>
    <property type="evidence" value="ECO:0007669"/>
    <property type="project" value="UniProtKB-SubCell"/>
</dbReference>
<dbReference type="GO" id="GO:0006606">
    <property type="term" value="P:protein import into nucleus"/>
    <property type="evidence" value="ECO:0007669"/>
    <property type="project" value="InterPro"/>
</dbReference>
<accession>A0A078AJL8</accession>